<keyword evidence="3" id="KW-0732">Signal</keyword>
<feature type="domain" description="MurNAc-LAA" evidence="4">
    <location>
        <begin position="147"/>
        <end position="275"/>
    </location>
</feature>
<gene>
    <name evidence="5" type="ORF">SAMN06273567_102373</name>
</gene>
<dbReference type="InterPro" id="IPR050695">
    <property type="entry name" value="N-acetylmuramoyl_amidase_3"/>
</dbReference>
<organism evidence="5 6">
    <name type="scientific">Geodermatophilus aquaeductus</name>
    <dbReference type="NCBI Taxonomy" id="1564161"/>
    <lineage>
        <taxon>Bacteria</taxon>
        <taxon>Bacillati</taxon>
        <taxon>Actinomycetota</taxon>
        <taxon>Actinomycetes</taxon>
        <taxon>Geodermatophilales</taxon>
        <taxon>Geodermatophilaceae</taxon>
        <taxon>Geodermatophilus</taxon>
    </lineage>
</organism>
<dbReference type="GO" id="GO:0030288">
    <property type="term" value="C:outer membrane-bounded periplasmic space"/>
    <property type="evidence" value="ECO:0007669"/>
    <property type="project" value="TreeGrafter"/>
</dbReference>
<name>A0A521CG53_9ACTN</name>
<dbReference type="SUPFAM" id="SSF53187">
    <property type="entry name" value="Zn-dependent exopeptidases"/>
    <property type="match status" value="1"/>
</dbReference>
<dbReference type="GO" id="GO:0009253">
    <property type="term" value="P:peptidoglycan catabolic process"/>
    <property type="evidence" value="ECO:0007669"/>
    <property type="project" value="InterPro"/>
</dbReference>
<dbReference type="SMART" id="SM00646">
    <property type="entry name" value="Ami_3"/>
    <property type="match status" value="1"/>
</dbReference>
<proteinExistence type="predicted"/>
<dbReference type="InterPro" id="IPR002508">
    <property type="entry name" value="MurNAc-LAA_cat"/>
</dbReference>
<feature type="region of interest" description="Disordered" evidence="2">
    <location>
        <begin position="28"/>
        <end position="84"/>
    </location>
</feature>
<evidence type="ECO:0000256" key="1">
    <source>
        <dbReference type="ARBA" id="ARBA00022801"/>
    </source>
</evidence>
<keyword evidence="1" id="KW-0378">Hydrolase</keyword>
<sequence length="281" mass="28193">MARRRSLGSHALLISGVLAGCSGMVSDASAPAGTSASPVSATGTPSPERSSPTPAAPSAPPAVVVLDPGHNGGNASAPEVINRPVPAGGFTKPCNTTGTSTDAGYAEHEFTFDVAQRAAALLRQQGMTVLLTRTEDSGVGPCVDERAAFANHTAADVVVSIHADGAAAGVEGFHVIEPALAPDGGNAAILDASHKVATELGTAFAAATQQTLATYPGALEEPGLTRRDDLAGLNLARVPAVFIECANMRNADDAAAVSDPAWRQSAAQGIAQGVVAYLVAR</sequence>
<feature type="compositionally biased region" description="Polar residues" evidence="2">
    <location>
        <begin position="32"/>
        <end position="44"/>
    </location>
</feature>
<evidence type="ECO:0000256" key="3">
    <source>
        <dbReference type="SAM" id="SignalP"/>
    </source>
</evidence>
<dbReference type="PANTHER" id="PTHR30404:SF0">
    <property type="entry name" value="N-ACETYLMURAMOYL-L-ALANINE AMIDASE AMIC"/>
    <property type="match status" value="1"/>
</dbReference>
<dbReference type="Gene3D" id="3.40.630.40">
    <property type="entry name" value="Zn-dependent exopeptidases"/>
    <property type="match status" value="1"/>
</dbReference>
<evidence type="ECO:0000259" key="4">
    <source>
        <dbReference type="SMART" id="SM00646"/>
    </source>
</evidence>
<protein>
    <submittedName>
        <fullName evidence="5">N-acetylmuramoyl-L-alanine amidase</fullName>
    </submittedName>
</protein>
<evidence type="ECO:0000256" key="2">
    <source>
        <dbReference type="SAM" id="MobiDB-lite"/>
    </source>
</evidence>
<dbReference type="Pfam" id="PF01520">
    <property type="entry name" value="Amidase_3"/>
    <property type="match status" value="1"/>
</dbReference>
<evidence type="ECO:0000313" key="5">
    <source>
        <dbReference type="EMBL" id="SMO58408.1"/>
    </source>
</evidence>
<dbReference type="Proteomes" id="UP000317484">
    <property type="component" value="Unassembled WGS sequence"/>
</dbReference>
<dbReference type="PANTHER" id="PTHR30404">
    <property type="entry name" value="N-ACETYLMURAMOYL-L-ALANINE AMIDASE"/>
    <property type="match status" value="1"/>
</dbReference>
<dbReference type="AlphaFoldDB" id="A0A521CG53"/>
<reference evidence="5 6" key="1">
    <citation type="submission" date="2017-05" db="EMBL/GenBank/DDBJ databases">
        <authorList>
            <person name="Varghese N."/>
            <person name="Submissions S."/>
        </authorList>
    </citation>
    <scope>NUCLEOTIDE SEQUENCE [LARGE SCALE GENOMIC DNA]</scope>
    <source>
        <strain evidence="5 6">DSM 46834</strain>
    </source>
</reference>
<feature type="chain" id="PRO_5039457205" evidence="3">
    <location>
        <begin position="20"/>
        <end position="281"/>
    </location>
</feature>
<feature type="signal peptide" evidence="3">
    <location>
        <begin position="1"/>
        <end position="19"/>
    </location>
</feature>
<evidence type="ECO:0000313" key="6">
    <source>
        <dbReference type="Proteomes" id="UP000317484"/>
    </source>
</evidence>
<dbReference type="EMBL" id="FXTJ01000002">
    <property type="protein sequence ID" value="SMO58408.1"/>
    <property type="molecule type" value="Genomic_DNA"/>
</dbReference>
<dbReference type="GO" id="GO:0008745">
    <property type="term" value="F:N-acetylmuramoyl-L-alanine amidase activity"/>
    <property type="evidence" value="ECO:0007669"/>
    <property type="project" value="InterPro"/>
</dbReference>
<accession>A0A521CG53</accession>
<keyword evidence="6" id="KW-1185">Reference proteome</keyword>
<dbReference type="CDD" id="cd02696">
    <property type="entry name" value="MurNAc-LAA"/>
    <property type="match status" value="1"/>
</dbReference>
<dbReference type="PROSITE" id="PS51257">
    <property type="entry name" value="PROKAR_LIPOPROTEIN"/>
    <property type="match status" value="1"/>
</dbReference>